<name>A0A8J2LI31_9HEXA</name>
<evidence type="ECO:0000256" key="1">
    <source>
        <dbReference type="SAM" id="Phobius"/>
    </source>
</evidence>
<reference evidence="2" key="1">
    <citation type="submission" date="2021-06" db="EMBL/GenBank/DDBJ databases">
        <authorList>
            <person name="Hodson N. C."/>
            <person name="Mongue J. A."/>
            <person name="Jaron S. K."/>
        </authorList>
    </citation>
    <scope>NUCLEOTIDE SEQUENCE</scope>
</reference>
<keyword evidence="3" id="KW-1185">Reference proteome</keyword>
<keyword evidence="1" id="KW-1133">Transmembrane helix</keyword>
<protein>
    <submittedName>
        <fullName evidence="2">Uncharacterized protein</fullName>
    </submittedName>
</protein>
<dbReference type="EMBL" id="CAJVCH010564061">
    <property type="protein sequence ID" value="CAG7832238.1"/>
    <property type="molecule type" value="Genomic_DNA"/>
</dbReference>
<dbReference type="AlphaFoldDB" id="A0A8J2LI31"/>
<evidence type="ECO:0000313" key="2">
    <source>
        <dbReference type="EMBL" id="CAG7832238.1"/>
    </source>
</evidence>
<dbReference type="Proteomes" id="UP000708208">
    <property type="component" value="Unassembled WGS sequence"/>
</dbReference>
<accession>A0A8J2LI31</accession>
<comment type="caution">
    <text evidence="2">The sequence shown here is derived from an EMBL/GenBank/DDBJ whole genome shotgun (WGS) entry which is preliminary data.</text>
</comment>
<feature type="transmembrane region" description="Helical" evidence="1">
    <location>
        <begin position="26"/>
        <end position="51"/>
    </location>
</feature>
<feature type="non-terminal residue" evidence="2">
    <location>
        <position position="1"/>
    </location>
</feature>
<sequence length="78" mass="9122">MFLSHFVSGLLFIFSEEMNFRSFECIAIGVVAHFLYLSQYCWLTVICFNLYSTFRKITFTLGDENNLGSYLRHAGFGW</sequence>
<evidence type="ECO:0000313" key="3">
    <source>
        <dbReference type="Proteomes" id="UP000708208"/>
    </source>
</evidence>
<gene>
    <name evidence="2" type="ORF">AFUS01_LOCUS41927</name>
</gene>
<keyword evidence="1" id="KW-0472">Membrane</keyword>
<proteinExistence type="predicted"/>
<organism evidence="2 3">
    <name type="scientific">Allacma fusca</name>
    <dbReference type="NCBI Taxonomy" id="39272"/>
    <lineage>
        <taxon>Eukaryota</taxon>
        <taxon>Metazoa</taxon>
        <taxon>Ecdysozoa</taxon>
        <taxon>Arthropoda</taxon>
        <taxon>Hexapoda</taxon>
        <taxon>Collembola</taxon>
        <taxon>Symphypleona</taxon>
        <taxon>Sminthuridae</taxon>
        <taxon>Allacma</taxon>
    </lineage>
</organism>
<keyword evidence="1" id="KW-0812">Transmembrane</keyword>